<dbReference type="EMBL" id="UXSR01000507">
    <property type="protein sequence ID" value="VDD76790.1"/>
    <property type="molecule type" value="Genomic_DNA"/>
</dbReference>
<feature type="domain" description="BPTI/Kunitz inhibitor" evidence="5">
    <location>
        <begin position="228"/>
        <end position="278"/>
    </location>
</feature>
<feature type="region of interest" description="Disordered" evidence="3">
    <location>
        <begin position="1"/>
        <end position="20"/>
    </location>
</feature>
<feature type="domain" description="BPTI/Kunitz inhibitor" evidence="5">
    <location>
        <begin position="158"/>
        <end position="208"/>
    </location>
</feature>
<keyword evidence="7" id="KW-1185">Reference proteome</keyword>
<dbReference type="GO" id="GO:0004867">
    <property type="term" value="F:serine-type endopeptidase inhibitor activity"/>
    <property type="evidence" value="ECO:0007669"/>
    <property type="project" value="InterPro"/>
</dbReference>
<dbReference type="Pfam" id="PF00014">
    <property type="entry name" value="Kunitz_BPTI"/>
    <property type="match status" value="3"/>
</dbReference>
<dbReference type="Gene3D" id="4.10.410.10">
    <property type="entry name" value="Pancreatic trypsin inhibitor Kunitz domain"/>
    <property type="match status" value="3"/>
</dbReference>
<dbReference type="PRINTS" id="PR00759">
    <property type="entry name" value="BASICPTASE"/>
</dbReference>
<dbReference type="SUPFAM" id="SSF57362">
    <property type="entry name" value="BPTI-like"/>
    <property type="match status" value="3"/>
</dbReference>
<dbReference type="PROSITE" id="PS50279">
    <property type="entry name" value="BPTI_KUNITZ_2"/>
    <property type="match status" value="3"/>
</dbReference>
<name>A0A0R3U7J1_MESCO</name>
<evidence type="ECO:0000256" key="1">
    <source>
        <dbReference type="ARBA" id="ARBA00022690"/>
    </source>
</evidence>
<gene>
    <name evidence="6" type="ORF">MCOS_LOCUS2793</name>
</gene>
<keyword evidence="4" id="KW-1133">Transmembrane helix</keyword>
<dbReference type="FunFam" id="4.10.410.10:FF:000021">
    <property type="entry name" value="Serine protease inhibitor, putative"/>
    <property type="match status" value="1"/>
</dbReference>
<dbReference type="CDD" id="cd00109">
    <property type="entry name" value="Kunitz-type"/>
    <property type="match status" value="3"/>
</dbReference>
<dbReference type="GO" id="GO:0005615">
    <property type="term" value="C:extracellular space"/>
    <property type="evidence" value="ECO:0007669"/>
    <property type="project" value="TreeGrafter"/>
</dbReference>
<dbReference type="InterPro" id="IPR036880">
    <property type="entry name" value="Kunitz_BPTI_sf"/>
</dbReference>
<keyword evidence="4" id="KW-0472">Membrane</keyword>
<evidence type="ECO:0000259" key="5">
    <source>
        <dbReference type="PROSITE" id="PS50279"/>
    </source>
</evidence>
<dbReference type="PANTHER" id="PTHR10083">
    <property type="entry name" value="KUNITZ-TYPE PROTEASE INHIBITOR-RELATED"/>
    <property type="match status" value="1"/>
</dbReference>
<evidence type="ECO:0000313" key="6">
    <source>
        <dbReference type="EMBL" id="VDD76790.1"/>
    </source>
</evidence>
<keyword evidence="4" id="KW-0812">Transmembrane</keyword>
<dbReference type="PANTHER" id="PTHR10083:SF380">
    <property type="entry name" value="COLOSTRUM TRYPSIN INHIBITOR"/>
    <property type="match status" value="1"/>
</dbReference>
<keyword evidence="1" id="KW-0646">Protease inhibitor</keyword>
<protein>
    <recommendedName>
        <fullName evidence="5">BPTI/Kunitz inhibitor domain-containing protein</fullName>
    </recommendedName>
</protein>
<evidence type="ECO:0000313" key="7">
    <source>
        <dbReference type="Proteomes" id="UP000267029"/>
    </source>
</evidence>
<dbReference type="Proteomes" id="UP000267029">
    <property type="component" value="Unassembled WGS sequence"/>
</dbReference>
<dbReference type="STRING" id="53468.A0A0R3U7J1"/>
<dbReference type="FunFam" id="4.10.410.10:FF:000020">
    <property type="entry name" value="Collagen, type VI, alpha 3"/>
    <property type="match status" value="1"/>
</dbReference>
<reference evidence="6 7" key="1">
    <citation type="submission" date="2018-10" db="EMBL/GenBank/DDBJ databases">
        <authorList>
            <consortium name="Pathogen Informatics"/>
        </authorList>
    </citation>
    <scope>NUCLEOTIDE SEQUENCE [LARGE SCALE GENOMIC DNA]</scope>
</reference>
<evidence type="ECO:0000256" key="4">
    <source>
        <dbReference type="SAM" id="Phobius"/>
    </source>
</evidence>
<dbReference type="AlphaFoldDB" id="A0A0R3U7J1"/>
<proteinExistence type="predicted"/>
<evidence type="ECO:0000256" key="3">
    <source>
        <dbReference type="SAM" id="MobiDB-lite"/>
    </source>
</evidence>
<feature type="domain" description="BPTI/Kunitz inhibitor" evidence="5">
    <location>
        <begin position="81"/>
        <end position="131"/>
    </location>
</feature>
<accession>A0A0R3U7J1</accession>
<dbReference type="InterPro" id="IPR050098">
    <property type="entry name" value="TFPI/VKTCI-like"/>
</dbReference>
<keyword evidence="2" id="KW-1015">Disulfide bond</keyword>
<dbReference type="FunFam" id="4.10.410.10:FF:000004">
    <property type="entry name" value="Tissue factor pathway inhibitor"/>
    <property type="match status" value="1"/>
</dbReference>
<sequence length="307" mass="33120">MAGNNYEAVGKSSGRARGGSKAGCCMKFWLVVFILTTLALTAAVLWLVLAPEGGIKPDKTKSVGEEGVMSGASVRRLPGICTLPPARGPCKASIERFFYDTTSATCQKFIYGGCSGNANNFETLNQCLDACSPSAGQSVSKDDSIPESGDDVVDTTVCQLPLEQGNCLAYFQRWGFDASQGRCVQFIYGGCGGNANNFETKEACEQRCIANIPMPIPAANDETLDPVCKLPKEVGPCRAAYRRWTYDLSKGQCVEFTYGGCLGNANNFETKEACEAKCGGKMLLTEYSQRVYQCMSFRHFVALALPY</sequence>
<organism evidence="6 7">
    <name type="scientific">Mesocestoides corti</name>
    <name type="common">Flatworm</name>
    <dbReference type="NCBI Taxonomy" id="53468"/>
    <lineage>
        <taxon>Eukaryota</taxon>
        <taxon>Metazoa</taxon>
        <taxon>Spiralia</taxon>
        <taxon>Lophotrochozoa</taxon>
        <taxon>Platyhelminthes</taxon>
        <taxon>Cestoda</taxon>
        <taxon>Eucestoda</taxon>
        <taxon>Cyclophyllidea</taxon>
        <taxon>Mesocestoididae</taxon>
        <taxon>Mesocestoides</taxon>
    </lineage>
</organism>
<dbReference type="OrthoDB" id="5950222at2759"/>
<feature type="transmembrane region" description="Helical" evidence="4">
    <location>
        <begin position="28"/>
        <end position="49"/>
    </location>
</feature>
<dbReference type="SMART" id="SM00131">
    <property type="entry name" value="KU"/>
    <property type="match status" value="3"/>
</dbReference>
<dbReference type="InterPro" id="IPR020901">
    <property type="entry name" value="Prtase_inh_Kunz-CS"/>
</dbReference>
<evidence type="ECO:0000256" key="2">
    <source>
        <dbReference type="ARBA" id="ARBA00023157"/>
    </source>
</evidence>
<dbReference type="PROSITE" id="PS00280">
    <property type="entry name" value="BPTI_KUNITZ_1"/>
    <property type="match status" value="3"/>
</dbReference>
<dbReference type="InterPro" id="IPR002223">
    <property type="entry name" value="Kunitz_BPTI"/>
</dbReference>